<evidence type="ECO:0000256" key="1">
    <source>
        <dbReference type="SAM" id="Coils"/>
    </source>
</evidence>
<protein>
    <submittedName>
        <fullName evidence="3">Uncharacterized protein</fullName>
    </submittedName>
</protein>
<keyword evidence="2" id="KW-1133">Transmembrane helix</keyword>
<gene>
    <name evidence="3" type="ORF">HMPREF0409_01107</name>
</gene>
<sequence>MDKEKELITECLKNQTKLIKEQTKVLTNLAIKNQLLKNEIEILKTRVKNSEKIIFYLNRTMLIILIILLLKV</sequence>
<accession>R9RAF3</accession>
<reference evidence="3 4" key="1">
    <citation type="submission" date="2012-07" db="EMBL/GenBank/DDBJ databases">
        <title>The Genome Sequence of Fusobacterium sp. 4_8.</title>
        <authorList>
            <consortium name="The Broad Institute Genome Sequencing Platform"/>
            <person name="Earl A."/>
            <person name="Ward D."/>
            <person name="Feldgarden M."/>
            <person name="Gevers D."/>
            <person name="Sibley C.D."/>
            <person name="White A.P."/>
            <person name="Crowley S."/>
            <person name="Surette M."/>
            <person name="Strauss J.C."/>
            <person name="Ambrose C.E."/>
            <person name="Allen-Vercoe E."/>
            <person name="Walker B."/>
            <person name="Young S.K."/>
            <person name="Zeng Q."/>
            <person name="Gargeya S."/>
            <person name="Fitzgerald M."/>
            <person name="Haas B."/>
            <person name="Abouelleil A."/>
            <person name="Alvarado L."/>
            <person name="Arachchi H.M."/>
            <person name="Berlin A.M."/>
            <person name="Chapman S.B."/>
            <person name="Goldberg J."/>
            <person name="Griggs A."/>
            <person name="Gujja S."/>
            <person name="Hansen M."/>
            <person name="Howarth C."/>
            <person name="Imamovic A."/>
            <person name="Larimer J."/>
            <person name="McCowen C."/>
            <person name="Montmayeur A."/>
            <person name="Murphy C."/>
            <person name="Neiman D."/>
            <person name="Pearson M."/>
            <person name="Priest M."/>
            <person name="Roberts A."/>
            <person name="Saif S."/>
            <person name="Shea T."/>
            <person name="Sisk P."/>
            <person name="Sykes S."/>
            <person name="Wortman J."/>
            <person name="Nusbaum C."/>
            <person name="Birren B."/>
        </authorList>
    </citation>
    <scope>NUCLEOTIDE SEQUENCE [LARGE SCALE GENOMIC DNA]</scope>
    <source>
        <strain evidence="3 4">4_8</strain>
    </source>
</reference>
<evidence type="ECO:0000313" key="3">
    <source>
        <dbReference type="EMBL" id="AGM23083.1"/>
    </source>
</evidence>
<keyword evidence="2" id="KW-0812">Transmembrane</keyword>
<name>R9RAF3_9FUSO</name>
<feature type="transmembrane region" description="Helical" evidence="2">
    <location>
        <begin position="53"/>
        <end position="70"/>
    </location>
</feature>
<dbReference type="EMBL" id="CP003723">
    <property type="protein sequence ID" value="AGM23083.1"/>
    <property type="molecule type" value="Genomic_DNA"/>
</dbReference>
<dbReference type="RefSeq" id="WP_016339656.1">
    <property type="nucleotide sequence ID" value="NC_021281.1"/>
</dbReference>
<dbReference type="Proteomes" id="UP000014361">
    <property type="component" value="Chromosome"/>
</dbReference>
<evidence type="ECO:0000256" key="2">
    <source>
        <dbReference type="SAM" id="Phobius"/>
    </source>
</evidence>
<organism evidence="3 4">
    <name type="scientific">Fusobacterium animalis 4_8</name>
    <dbReference type="NCBI Taxonomy" id="469607"/>
    <lineage>
        <taxon>Bacteria</taxon>
        <taxon>Fusobacteriati</taxon>
        <taxon>Fusobacteriota</taxon>
        <taxon>Fusobacteriia</taxon>
        <taxon>Fusobacteriales</taxon>
        <taxon>Fusobacteriaceae</taxon>
        <taxon>Fusobacterium</taxon>
    </lineage>
</organism>
<proteinExistence type="predicted"/>
<evidence type="ECO:0000313" key="4">
    <source>
        <dbReference type="Proteomes" id="UP000014361"/>
    </source>
</evidence>
<dbReference type="KEGG" id="fus:HMPREF0409_01107"/>
<feature type="coiled-coil region" evidence="1">
    <location>
        <begin position="19"/>
        <end position="53"/>
    </location>
</feature>
<keyword evidence="1" id="KW-0175">Coiled coil</keyword>
<dbReference type="AlphaFoldDB" id="R9RAF3"/>
<dbReference type="HOGENOM" id="CLU_2716621_0_0_0"/>
<keyword evidence="2" id="KW-0472">Membrane</keyword>
<dbReference type="PATRIC" id="fig|469607.3.peg.628"/>